<dbReference type="InterPro" id="IPR050869">
    <property type="entry name" value="H3K4_H4K5_MeTrfase"/>
</dbReference>
<dbReference type="Gene3D" id="2.170.270.10">
    <property type="entry name" value="SET domain"/>
    <property type="match status" value="1"/>
</dbReference>
<accession>A0A0G0K2T9</accession>
<dbReference type="SUPFAM" id="SSF82199">
    <property type="entry name" value="SET domain"/>
    <property type="match status" value="1"/>
</dbReference>
<dbReference type="InterPro" id="IPR009207">
    <property type="entry name" value="SET7_MeTrfase"/>
</dbReference>
<feature type="domain" description="SET" evidence="1">
    <location>
        <begin position="3"/>
        <end position="111"/>
    </location>
</feature>
<dbReference type="SMART" id="SM00317">
    <property type="entry name" value="SET"/>
    <property type="match status" value="1"/>
</dbReference>
<gene>
    <name evidence="2" type="ORF">US96_C0043G0009</name>
</gene>
<reference evidence="2 3" key="1">
    <citation type="journal article" date="2015" name="Nature">
        <title>rRNA introns, odd ribosomes, and small enigmatic genomes across a large radiation of phyla.</title>
        <authorList>
            <person name="Brown C.T."/>
            <person name="Hug L.A."/>
            <person name="Thomas B.C."/>
            <person name="Sharon I."/>
            <person name="Castelle C.J."/>
            <person name="Singh A."/>
            <person name="Wilkins M.J."/>
            <person name="Williams K.H."/>
            <person name="Banfield J.F."/>
        </authorList>
    </citation>
    <scope>NUCLEOTIDE SEQUENCE [LARGE SCALE GENOMIC DNA]</scope>
</reference>
<name>A0A0G0K2T9_9BACT</name>
<dbReference type="PROSITE" id="PS50280">
    <property type="entry name" value="SET"/>
    <property type="match status" value="1"/>
</dbReference>
<dbReference type="Proteomes" id="UP000034181">
    <property type="component" value="Unassembled WGS sequence"/>
</dbReference>
<dbReference type="InterPro" id="IPR046341">
    <property type="entry name" value="SET_dom_sf"/>
</dbReference>
<protein>
    <submittedName>
        <fullName evidence="2">Nuclear protein SET</fullName>
    </submittedName>
</protein>
<organism evidence="2 3">
    <name type="scientific">Candidatus Woesebacteria bacterium GW2011_GWB1_38_5b</name>
    <dbReference type="NCBI Taxonomy" id="1618569"/>
    <lineage>
        <taxon>Bacteria</taxon>
        <taxon>Candidatus Woeseibacteriota</taxon>
    </lineage>
</organism>
<dbReference type="PANTHER" id="PTHR12197:SF251">
    <property type="entry name" value="EG:BACR7C10.4 PROTEIN"/>
    <property type="match status" value="1"/>
</dbReference>
<comment type="caution">
    <text evidence="2">The sequence shown here is derived from an EMBL/GenBank/DDBJ whole genome shotgun (WGS) entry which is preliminary data.</text>
</comment>
<dbReference type="AlphaFoldDB" id="A0A0G0K2T9"/>
<dbReference type="EMBL" id="LBUZ01000043">
    <property type="protein sequence ID" value="KKQ74038.1"/>
    <property type="molecule type" value="Genomic_DNA"/>
</dbReference>
<dbReference type="InterPro" id="IPR001214">
    <property type="entry name" value="SET_dom"/>
</dbReference>
<evidence type="ECO:0000259" key="1">
    <source>
        <dbReference type="PROSITE" id="PS50280"/>
    </source>
</evidence>
<dbReference type="GO" id="GO:0062122">
    <property type="term" value="F:histone H3K37 methyltransferase activity"/>
    <property type="evidence" value="ECO:0007669"/>
    <property type="project" value="InterPro"/>
</dbReference>
<evidence type="ECO:0000313" key="2">
    <source>
        <dbReference type="EMBL" id="KKQ74038.1"/>
    </source>
</evidence>
<dbReference type="PIRSF" id="PIRSF022536">
    <property type="entry name" value="A612L_SET"/>
    <property type="match status" value="1"/>
</dbReference>
<proteinExistence type="predicted"/>
<evidence type="ECO:0000313" key="3">
    <source>
        <dbReference type="Proteomes" id="UP000034181"/>
    </source>
</evidence>
<dbReference type="CDD" id="cd10540">
    <property type="entry name" value="SET_SpSet7-like"/>
    <property type="match status" value="1"/>
</dbReference>
<sequence length="128" mass="14906">MKYSIEVKKIGKKGRGVFALKDFKRGEVIEKAPIIKLTPKERKHCEKTILLYYLYPWNSLSDAAIALGYGSIYNHSENPNAHWVTLHKSRIMKYRAIKDIEAGEEITVDYNGDYEPDDMDWLTPENQR</sequence>
<dbReference type="PANTHER" id="PTHR12197">
    <property type="entry name" value="HISTONE-LYSINE N-METHYLTRANSFERASE SMYD"/>
    <property type="match status" value="1"/>
</dbReference>
<dbReference type="Pfam" id="PF00856">
    <property type="entry name" value="SET"/>
    <property type="match status" value="1"/>
</dbReference>